<feature type="region of interest" description="Disordered" evidence="1">
    <location>
        <begin position="281"/>
        <end position="300"/>
    </location>
</feature>
<comment type="caution">
    <text evidence="2">The sequence shown here is derived from an EMBL/GenBank/DDBJ whole genome shotgun (WGS) entry which is preliminary data.</text>
</comment>
<dbReference type="OrthoDB" id="2360336at2"/>
<organism evidence="2 3">
    <name type="scientific">Guptibacillus hwajinpoensis</name>
    <dbReference type="NCBI Taxonomy" id="208199"/>
    <lineage>
        <taxon>Bacteria</taxon>
        <taxon>Bacillati</taxon>
        <taxon>Bacillota</taxon>
        <taxon>Bacilli</taxon>
        <taxon>Bacillales</taxon>
        <taxon>Guptibacillaceae</taxon>
        <taxon>Guptibacillus</taxon>
    </lineage>
</organism>
<feature type="compositionally biased region" description="Polar residues" evidence="1">
    <location>
        <begin position="281"/>
        <end position="290"/>
    </location>
</feature>
<dbReference type="InterPro" id="IPR012873">
    <property type="entry name" value="DUF1672"/>
</dbReference>
<protein>
    <submittedName>
        <fullName evidence="2">DUF1672 family protein</fullName>
    </submittedName>
</protein>
<dbReference type="EMBL" id="SWFM01000002">
    <property type="protein sequence ID" value="TKD70794.1"/>
    <property type="molecule type" value="Genomic_DNA"/>
</dbReference>
<dbReference type="AlphaFoldDB" id="A0A4U1MJM3"/>
<evidence type="ECO:0000256" key="1">
    <source>
        <dbReference type="SAM" id="MobiDB-lite"/>
    </source>
</evidence>
<evidence type="ECO:0000313" key="2">
    <source>
        <dbReference type="EMBL" id="TKD70794.1"/>
    </source>
</evidence>
<dbReference type="Pfam" id="PF07901">
    <property type="entry name" value="DUF1672"/>
    <property type="match status" value="1"/>
</dbReference>
<proteinExistence type="predicted"/>
<dbReference type="RefSeq" id="WP_136946868.1">
    <property type="nucleotide sequence ID" value="NZ_SWFM01000002.1"/>
</dbReference>
<accession>A0A4U1MJM3</accession>
<dbReference type="PROSITE" id="PS51257">
    <property type="entry name" value="PROKAR_LIPOPROTEIN"/>
    <property type="match status" value="1"/>
</dbReference>
<reference evidence="2 3" key="1">
    <citation type="submission" date="2019-04" db="EMBL/GenBank/DDBJ databases">
        <title>Genome sequence of Bacillus hwajinpoensis strain Y2.</title>
        <authorList>
            <person name="Fair J.L."/>
            <person name="Maclea K.S."/>
        </authorList>
    </citation>
    <scope>NUCLEOTIDE SEQUENCE [LARGE SCALE GENOMIC DNA]</scope>
    <source>
        <strain evidence="2 3">Y2</strain>
    </source>
</reference>
<sequence length="300" mass="34342">MIKKRYLYSSIFCSTLLLSGCLFNDKSEEDIIEDKYFVSVQDYTGEGYTLQSGNDTDKIAEKHKEEVEEAVKAYFKENYQTEVKVHNIVGAVDGATVFVESVGQPHFYSYAIIPVDKDKEEIDPEGVWSQEGQVETAIVSGLYAWVYEDRFMELDTFLEGIVQEYPVIGIREEANENVRGNYFLTPYYKVTVYGGRLEELLPVYLMNPNKTKEEWKSILGPEPIDPSKISITIQMYMEEQDVDPNEKIFDTIVEQITEKDGLPSGKYSFLLHDNTIDKTSAQNNKENSLKNGAPDYIVKE</sequence>
<name>A0A4U1MJM3_9BACL</name>
<gene>
    <name evidence="2" type="ORF">FBF83_09275</name>
</gene>
<dbReference type="Proteomes" id="UP000310541">
    <property type="component" value="Unassembled WGS sequence"/>
</dbReference>
<evidence type="ECO:0000313" key="3">
    <source>
        <dbReference type="Proteomes" id="UP000310541"/>
    </source>
</evidence>